<keyword evidence="3" id="KW-1185">Reference proteome</keyword>
<evidence type="ECO:0000256" key="1">
    <source>
        <dbReference type="SAM" id="Phobius"/>
    </source>
</evidence>
<keyword evidence="1" id="KW-0472">Membrane</keyword>
<organism evidence="2 3">
    <name type="scientific">Gigaspora margarita</name>
    <dbReference type="NCBI Taxonomy" id="4874"/>
    <lineage>
        <taxon>Eukaryota</taxon>
        <taxon>Fungi</taxon>
        <taxon>Fungi incertae sedis</taxon>
        <taxon>Mucoromycota</taxon>
        <taxon>Glomeromycotina</taxon>
        <taxon>Glomeromycetes</taxon>
        <taxon>Diversisporales</taxon>
        <taxon>Gigasporaceae</taxon>
        <taxon>Gigaspora</taxon>
    </lineage>
</organism>
<dbReference type="Proteomes" id="UP000789901">
    <property type="component" value="Unassembled WGS sequence"/>
</dbReference>
<name>A0ABN7UXH9_GIGMA</name>
<keyword evidence="1" id="KW-0812">Transmembrane</keyword>
<reference evidence="2 3" key="1">
    <citation type="submission" date="2021-06" db="EMBL/GenBank/DDBJ databases">
        <authorList>
            <person name="Kallberg Y."/>
            <person name="Tangrot J."/>
            <person name="Rosling A."/>
        </authorList>
    </citation>
    <scope>NUCLEOTIDE SEQUENCE [LARGE SCALE GENOMIC DNA]</scope>
    <source>
        <strain evidence="2 3">120-4 pot B 10/14</strain>
    </source>
</reference>
<proteinExistence type="predicted"/>
<dbReference type="EMBL" id="CAJVQB010006707">
    <property type="protein sequence ID" value="CAG8690099.1"/>
    <property type="molecule type" value="Genomic_DNA"/>
</dbReference>
<comment type="caution">
    <text evidence="2">The sequence shown here is derived from an EMBL/GenBank/DDBJ whole genome shotgun (WGS) entry which is preliminary data.</text>
</comment>
<evidence type="ECO:0000313" key="3">
    <source>
        <dbReference type="Proteomes" id="UP000789901"/>
    </source>
</evidence>
<gene>
    <name evidence="2" type="ORF">GMARGA_LOCUS11457</name>
</gene>
<keyword evidence="1" id="KW-1133">Transmembrane helix</keyword>
<evidence type="ECO:0000313" key="2">
    <source>
        <dbReference type="EMBL" id="CAG8690099.1"/>
    </source>
</evidence>
<feature type="transmembrane region" description="Helical" evidence="1">
    <location>
        <begin position="7"/>
        <end position="25"/>
    </location>
</feature>
<protein>
    <submittedName>
        <fullName evidence="2">31358_t:CDS:1</fullName>
    </submittedName>
</protein>
<sequence>MEKYKILIWYLTIVFLVNVLIIKHSEPNNLIEYNLTDYGIPIAVQQFEDGKILINTMNGSSYLLYFIYQNGSIIPVNYHFTSNLFFKDFKPLTTDHVLMIYEDTEESSLIGVIINLNSHGKTTDKVVLEDHYNGSSYYTITDYSSISQSFVFIYRTYDPRTYRRDNYLYWTKYRFSPSDGTVTPIVNGSIKPPKNGFDITNHHAFTTFDDISLFYHYDAPEYLIYAQLIKNEDPSRDSLKKKKNEDQREQFLLYTSYDVTILFGGPGAMKCQSGFRSLDFQSNICIYTESAEYRSSKYTQFMKFIKFSSSGSVIDTGTLNITNIISDPFTYDIYLTTPLPYGGAILFFKTRSNPINYTTNYTFQVQTFDLDTMVNGDILYTNTWNSSNFWNIELKYYGVFSNNTAWFIQHNESFDSTYNSYKLIIVDIKQVYKDFGYENSAITSSYPEINSTVPLSHEFINISFSFRIIASSGNISVYQVINQDTFLLRQIYSASSYCNAPNSTTLSCKLLSSTFNRVNSNYFIVASDDFVRTSIYHEPVRGIKKGIWNVITPQQAYYKISESTEALLRLNYDGASYFSSYNQSQLLDDLLQQIKHSFPLLNNRLKITHNVQSDPSDPSKLLIEFSIDKATDPLIDPSVNKIINDLDIIIKSKYISALSDKTSMIFIDEQYGFQVKRMLFHTNI</sequence>
<accession>A0ABN7UXH9</accession>